<reference evidence="1 2" key="1">
    <citation type="submission" date="2023-05" db="EMBL/GenBank/DDBJ databases">
        <title>B98-5 Cell Line De Novo Hybrid Assembly: An Optical Mapping Approach.</title>
        <authorList>
            <person name="Kananen K."/>
            <person name="Auerbach J.A."/>
            <person name="Kautto E."/>
            <person name="Blachly J.S."/>
        </authorList>
    </citation>
    <scope>NUCLEOTIDE SEQUENCE [LARGE SCALE GENOMIC DNA]</scope>
    <source>
        <strain evidence="1">B95-8</strain>
        <tissue evidence="1">Cell line</tissue>
    </source>
</reference>
<protein>
    <submittedName>
        <fullName evidence="1">Uncharacterized protein</fullName>
    </submittedName>
</protein>
<evidence type="ECO:0000313" key="1">
    <source>
        <dbReference type="EMBL" id="KAK2108597.1"/>
    </source>
</evidence>
<organism evidence="1 2">
    <name type="scientific">Saguinus oedipus</name>
    <name type="common">Cotton-top tamarin</name>
    <name type="synonym">Oedipomidas oedipus</name>
    <dbReference type="NCBI Taxonomy" id="9490"/>
    <lineage>
        <taxon>Eukaryota</taxon>
        <taxon>Metazoa</taxon>
        <taxon>Chordata</taxon>
        <taxon>Craniata</taxon>
        <taxon>Vertebrata</taxon>
        <taxon>Euteleostomi</taxon>
        <taxon>Mammalia</taxon>
        <taxon>Eutheria</taxon>
        <taxon>Euarchontoglires</taxon>
        <taxon>Primates</taxon>
        <taxon>Haplorrhini</taxon>
        <taxon>Platyrrhini</taxon>
        <taxon>Cebidae</taxon>
        <taxon>Callitrichinae</taxon>
        <taxon>Saguinus</taxon>
    </lineage>
</organism>
<dbReference type="EMBL" id="JASSZA010000006">
    <property type="protein sequence ID" value="KAK2108597.1"/>
    <property type="molecule type" value="Genomic_DNA"/>
</dbReference>
<dbReference type="Proteomes" id="UP001266305">
    <property type="component" value="Unassembled WGS sequence"/>
</dbReference>
<comment type="caution">
    <text evidence="1">The sequence shown here is derived from an EMBL/GenBank/DDBJ whole genome shotgun (WGS) entry which is preliminary data.</text>
</comment>
<accession>A0ABQ9VH92</accession>
<evidence type="ECO:0000313" key="2">
    <source>
        <dbReference type="Proteomes" id="UP001266305"/>
    </source>
</evidence>
<proteinExistence type="predicted"/>
<sequence length="59" mass="6529">MLLYLGDTNVSGKGPDGNAHSLRFEGMERQYASLPSLLSVAHDKEEAFQEYMQSSYDGS</sequence>
<gene>
    <name evidence="1" type="ORF">P7K49_013762</name>
</gene>
<name>A0ABQ9VH92_SAGOE</name>
<keyword evidence="2" id="KW-1185">Reference proteome</keyword>